<evidence type="ECO:0000256" key="7">
    <source>
        <dbReference type="ARBA" id="ARBA00022840"/>
    </source>
</evidence>
<keyword evidence="9 11" id="KW-0472">Membrane</keyword>
<feature type="region of interest" description="Disordered" evidence="10">
    <location>
        <begin position="471"/>
        <end position="492"/>
    </location>
</feature>
<evidence type="ECO:0000256" key="9">
    <source>
        <dbReference type="ARBA" id="ARBA00023136"/>
    </source>
</evidence>
<dbReference type="InterPro" id="IPR044857">
    <property type="entry name" value="T7SS_EccB_R1"/>
</dbReference>
<evidence type="ECO:0000256" key="11">
    <source>
        <dbReference type="SAM" id="Phobius"/>
    </source>
</evidence>
<comment type="similarity">
    <text evidence="2">Belongs to the EccB family.</text>
</comment>
<dbReference type="InterPro" id="IPR007795">
    <property type="entry name" value="T7SS_EccB"/>
</dbReference>
<keyword evidence="13" id="KW-1185">Reference proteome</keyword>
<accession>A0A916T566</accession>
<evidence type="ECO:0000313" key="13">
    <source>
        <dbReference type="Proteomes" id="UP000621454"/>
    </source>
</evidence>
<dbReference type="AlphaFoldDB" id="A0A916T566"/>
<dbReference type="EMBL" id="BMGC01000012">
    <property type="protein sequence ID" value="GGB32153.1"/>
    <property type="molecule type" value="Genomic_DNA"/>
</dbReference>
<dbReference type="Gene3D" id="2.40.50.910">
    <property type="entry name" value="Type VII secretion system EccB, repeat 3 domain"/>
    <property type="match status" value="1"/>
</dbReference>
<evidence type="ECO:0000256" key="6">
    <source>
        <dbReference type="ARBA" id="ARBA00022801"/>
    </source>
</evidence>
<reference evidence="12" key="1">
    <citation type="journal article" date="2014" name="Int. J. Syst. Evol. Microbiol.">
        <title>Complete genome sequence of Corynebacterium casei LMG S-19264T (=DSM 44701T), isolated from a smear-ripened cheese.</title>
        <authorList>
            <consortium name="US DOE Joint Genome Institute (JGI-PGF)"/>
            <person name="Walter F."/>
            <person name="Albersmeier A."/>
            <person name="Kalinowski J."/>
            <person name="Ruckert C."/>
        </authorList>
    </citation>
    <scope>NUCLEOTIDE SEQUENCE</scope>
    <source>
        <strain evidence="12">CGMCC 1.12827</strain>
    </source>
</reference>
<comment type="subcellular location">
    <subcellularLocation>
        <location evidence="1">Cell membrane</location>
        <topology evidence="1">Single-pass membrane protein</topology>
    </subcellularLocation>
</comment>
<keyword evidence="3" id="KW-1003">Cell membrane</keyword>
<dbReference type="GO" id="GO:0005886">
    <property type="term" value="C:plasma membrane"/>
    <property type="evidence" value="ECO:0007669"/>
    <property type="project" value="UniProtKB-SubCell"/>
</dbReference>
<feature type="transmembrane region" description="Helical" evidence="11">
    <location>
        <begin position="40"/>
        <end position="63"/>
    </location>
</feature>
<dbReference type="Gene3D" id="3.30.2390.20">
    <property type="entry name" value="Type VII secretion system EccB, repeat 1 domain"/>
    <property type="match status" value="1"/>
</dbReference>
<evidence type="ECO:0000256" key="8">
    <source>
        <dbReference type="ARBA" id="ARBA00022989"/>
    </source>
</evidence>
<dbReference type="GO" id="GO:0005576">
    <property type="term" value="C:extracellular region"/>
    <property type="evidence" value="ECO:0007669"/>
    <property type="project" value="TreeGrafter"/>
</dbReference>
<dbReference type="GO" id="GO:0016787">
    <property type="term" value="F:hydrolase activity"/>
    <property type="evidence" value="ECO:0007669"/>
    <property type="project" value="UniProtKB-KW"/>
</dbReference>
<keyword evidence="7" id="KW-0067">ATP-binding</keyword>
<dbReference type="Proteomes" id="UP000621454">
    <property type="component" value="Unassembled WGS sequence"/>
</dbReference>
<sequence length="492" mass="50775">MAQRTTKTQVNGYRFLFRRLEHALVRRDVRMIHDPMGGHIRSVMVGLVITVLVVGASVALAVFRPQGSVGDSKILLDRDSGALYTIINDTLHPALNLASARLATGSPEDPNAVKESVLSGYKRGPAIGIPGAPSSLNIHKDATSTWTACDQADEPANPESSLQVGVIGGPLDSGAHLSALGPTQALLAENGGKKYLVTAGHVAEVDMYSFAIRQALGLQNANPRPISAAVLNAMATAPDIDAPQIPDRGKPAPWDLSGARIGSVIQVDGTSESTLYVVLDDGIQQISEVAGDVILNGGDKNTTESVVKVAPGAIADIRQVSDLDLSAIPATRPTIVDGTSQHVLCFSWSKKGDDKASVATLIGDRYPLSSSATMVNVVGATGNGTAADVTYIPGGAGYFVRATGSEPDSTRADGQFYVADTGTRFGVPGELTKPLGFTDAPKSAPYGVISLLPAGPTLSRDAALVAHTDLEGTAGEAIPGDQDSGASASDGN</sequence>
<keyword evidence="6" id="KW-0378">Hydrolase</keyword>
<dbReference type="InterPro" id="IPR042485">
    <property type="entry name" value="T7SS_EccB_R3"/>
</dbReference>
<dbReference type="Pfam" id="PF05108">
    <property type="entry name" value="T7SS_ESX1_EccB"/>
    <property type="match status" value="1"/>
</dbReference>
<protein>
    <recommendedName>
        <fullName evidence="14">Type VII secretion protein EccB</fullName>
    </recommendedName>
</protein>
<proteinExistence type="inferred from homology"/>
<gene>
    <name evidence="12" type="ORF">GCM10011489_20450</name>
</gene>
<dbReference type="PANTHER" id="PTHR40765">
    <property type="entry name" value="ESX-2 SECRETION SYSTEM ATPASE ECCB2"/>
    <property type="match status" value="1"/>
</dbReference>
<evidence type="ECO:0000256" key="3">
    <source>
        <dbReference type="ARBA" id="ARBA00022475"/>
    </source>
</evidence>
<name>A0A916T566_9ACTN</name>
<dbReference type="PANTHER" id="PTHR40765:SF2">
    <property type="entry name" value="ESX-2 SECRETION SYSTEM ATPASE ECCB2"/>
    <property type="match status" value="1"/>
</dbReference>
<evidence type="ECO:0000313" key="12">
    <source>
        <dbReference type="EMBL" id="GGB32153.1"/>
    </source>
</evidence>
<comment type="caution">
    <text evidence="12">The sequence shown here is derived from an EMBL/GenBank/DDBJ whole genome shotgun (WGS) entry which is preliminary data.</text>
</comment>
<evidence type="ECO:0000256" key="4">
    <source>
        <dbReference type="ARBA" id="ARBA00022692"/>
    </source>
</evidence>
<keyword evidence="8 11" id="KW-1133">Transmembrane helix</keyword>
<reference evidence="12" key="2">
    <citation type="submission" date="2020-09" db="EMBL/GenBank/DDBJ databases">
        <authorList>
            <person name="Sun Q."/>
            <person name="Zhou Y."/>
        </authorList>
    </citation>
    <scope>NUCLEOTIDE SEQUENCE</scope>
    <source>
        <strain evidence="12">CGMCC 1.12827</strain>
    </source>
</reference>
<dbReference type="NCBIfam" id="TIGR03919">
    <property type="entry name" value="T7SS_EccB"/>
    <property type="match status" value="1"/>
</dbReference>
<evidence type="ECO:0008006" key="14">
    <source>
        <dbReference type="Google" id="ProtNLM"/>
    </source>
</evidence>
<evidence type="ECO:0000256" key="1">
    <source>
        <dbReference type="ARBA" id="ARBA00004162"/>
    </source>
</evidence>
<dbReference type="GO" id="GO:0005524">
    <property type="term" value="F:ATP binding"/>
    <property type="evidence" value="ECO:0007669"/>
    <property type="project" value="UniProtKB-KW"/>
</dbReference>
<keyword evidence="5" id="KW-0547">Nucleotide-binding</keyword>
<evidence type="ECO:0000256" key="2">
    <source>
        <dbReference type="ARBA" id="ARBA00008149"/>
    </source>
</evidence>
<keyword evidence="4 11" id="KW-0812">Transmembrane</keyword>
<evidence type="ECO:0000256" key="5">
    <source>
        <dbReference type="ARBA" id="ARBA00022741"/>
    </source>
</evidence>
<dbReference type="RefSeq" id="WP_188586494.1">
    <property type="nucleotide sequence ID" value="NZ_BMGC01000012.1"/>
</dbReference>
<organism evidence="12 13">
    <name type="scientific">Gordonia jinhuaensis</name>
    <dbReference type="NCBI Taxonomy" id="1517702"/>
    <lineage>
        <taxon>Bacteria</taxon>
        <taxon>Bacillati</taxon>
        <taxon>Actinomycetota</taxon>
        <taxon>Actinomycetes</taxon>
        <taxon>Mycobacteriales</taxon>
        <taxon>Gordoniaceae</taxon>
        <taxon>Gordonia</taxon>
    </lineage>
</organism>
<evidence type="ECO:0000256" key="10">
    <source>
        <dbReference type="SAM" id="MobiDB-lite"/>
    </source>
</evidence>